<comment type="caution">
    <text evidence="2">The sequence shown here is derived from an EMBL/GenBank/DDBJ whole genome shotgun (WGS) entry which is preliminary data.</text>
</comment>
<dbReference type="GO" id="GO:0005773">
    <property type="term" value="C:vacuole"/>
    <property type="evidence" value="ECO:0007669"/>
    <property type="project" value="TreeGrafter"/>
</dbReference>
<sequence length="94" mass="10196">ARAVGIPYNALEANREVLEKLLESLDGVLFSGGGVNLSDTGSAYFRTGSFIFDWVKRTNDAGRYFPLRGHCMGFQFLSILGAVIDPAVLHLGFA</sequence>
<feature type="non-terminal residue" evidence="2">
    <location>
        <position position="94"/>
    </location>
</feature>
<organism evidence="2 3">
    <name type="scientific">Polarella glacialis</name>
    <name type="common">Dinoflagellate</name>
    <dbReference type="NCBI Taxonomy" id="89957"/>
    <lineage>
        <taxon>Eukaryota</taxon>
        <taxon>Sar</taxon>
        <taxon>Alveolata</taxon>
        <taxon>Dinophyceae</taxon>
        <taxon>Suessiales</taxon>
        <taxon>Suessiaceae</taxon>
        <taxon>Polarella</taxon>
    </lineage>
</organism>
<dbReference type="Gene3D" id="3.40.50.880">
    <property type="match status" value="1"/>
</dbReference>
<feature type="active site" description="Nucleophile" evidence="1">
    <location>
        <position position="71"/>
    </location>
</feature>
<evidence type="ECO:0008006" key="4">
    <source>
        <dbReference type="Google" id="ProtNLM"/>
    </source>
</evidence>
<evidence type="ECO:0000313" key="2">
    <source>
        <dbReference type="EMBL" id="CAE8639693.1"/>
    </source>
</evidence>
<dbReference type="GO" id="GO:0046900">
    <property type="term" value="P:tetrahydrofolylpolyglutamate metabolic process"/>
    <property type="evidence" value="ECO:0007669"/>
    <property type="project" value="TreeGrafter"/>
</dbReference>
<dbReference type="PROSITE" id="PS51273">
    <property type="entry name" value="GATASE_TYPE_1"/>
    <property type="match status" value="1"/>
</dbReference>
<dbReference type="InterPro" id="IPR029062">
    <property type="entry name" value="Class_I_gatase-like"/>
</dbReference>
<gene>
    <name evidence="2" type="ORF">PGLA1383_LOCUS54707</name>
</gene>
<keyword evidence="3" id="KW-1185">Reference proteome</keyword>
<name>A0A813HPL0_POLGL</name>
<dbReference type="OrthoDB" id="64220at2759"/>
<dbReference type="Proteomes" id="UP000654075">
    <property type="component" value="Unassembled WGS sequence"/>
</dbReference>
<evidence type="ECO:0000313" key="3">
    <source>
        <dbReference type="Proteomes" id="UP000654075"/>
    </source>
</evidence>
<proteinExistence type="predicted"/>
<dbReference type="PANTHER" id="PTHR11315">
    <property type="entry name" value="PROTEASE FAMILY C26 GAMMA-GLUTAMYL HYDROLASE"/>
    <property type="match status" value="1"/>
</dbReference>
<dbReference type="InterPro" id="IPR015527">
    <property type="entry name" value="Pept_C26_g-glut_hydrolase"/>
</dbReference>
<accession>A0A813HPL0</accession>
<reference evidence="2" key="1">
    <citation type="submission" date="2021-02" db="EMBL/GenBank/DDBJ databases">
        <authorList>
            <person name="Dougan E. K."/>
            <person name="Rhodes N."/>
            <person name="Thang M."/>
            <person name="Chan C."/>
        </authorList>
    </citation>
    <scope>NUCLEOTIDE SEQUENCE</scope>
</reference>
<dbReference type="EMBL" id="CAJNNV010032345">
    <property type="protein sequence ID" value="CAE8639693.1"/>
    <property type="molecule type" value="Genomic_DNA"/>
</dbReference>
<evidence type="ECO:0000256" key="1">
    <source>
        <dbReference type="PIRSR" id="PIRSR615527-1"/>
    </source>
</evidence>
<dbReference type="GO" id="GO:0034722">
    <property type="term" value="F:gamma-glutamyl-peptidase activity"/>
    <property type="evidence" value="ECO:0007669"/>
    <property type="project" value="TreeGrafter"/>
</dbReference>
<dbReference type="SUPFAM" id="SSF52317">
    <property type="entry name" value="Class I glutamine amidotransferase-like"/>
    <property type="match status" value="1"/>
</dbReference>
<dbReference type="AlphaFoldDB" id="A0A813HPL0"/>
<protein>
    <recommendedName>
        <fullName evidence="4">Folate gamma-glutamyl hydrolase</fullName>
    </recommendedName>
</protein>
<dbReference type="PANTHER" id="PTHR11315:SF0">
    <property type="entry name" value="FOLATE GAMMA-GLUTAMYL HYDROLASE"/>
    <property type="match status" value="1"/>
</dbReference>